<organism evidence="1">
    <name type="scientific">Polaromonas hydrogenivorans</name>
    <dbReference type="NCBI Taxonomy" id="335476"/>
    <lineage>
        <taxon>Bacteria</taxon>
        <taxon>Pseudomonadati</taxon>
        <taxon>Pseudomonadota</taxon>
        <taxon>Betaproteobacteria</taxon>
        <taxon>Burkholderiales</taxon>
        <taxon>Comamonadaceae</taxon>
        <taxon>Polaromonas</taxon>
    </lineage>
</organism>
<dbReference type="EMBL" id="CP157675">
    <property type="protein sequence ID" value="XBP70563.1"/>
    <property type="molecule type" value="Genomic_DNA"/>
</dbReference>
<evidence type="ECO:0008006" key="2">
    <source>
        <dbReference type="Google" id="ProtNLM"/>
    </source>
</evidence>
<sequence>MNPSEIRNLFEIALPEVAHAETTLELGHIYMPSGHYKAIALDRPLVVGDRGAGKSFWLKSLVDRRRRDLIGHVFGLPSLLSCEVITGFDPSATGNYPDPRELATLIQSGTEPSDIWHTVIVQAFLPAIIPPELDAWPDKINWVNTQSGAVAKQLRDKNAALVDEGKILLIAFDGLDRLANTWKSTIVLMRGLLQTQLDFSKYTNLRTKAFIRPDLLDDPEVRRFPDASKLVSLAVKLKWDAIDLYGLMWQYLANSSDITASASFRRFCEDFGLFKWSPSDGTLFFLSEEIKHDESRQQALFHKIAGKTMGGKTGGNTWTWLPNHLSDAHGYTSPRSFLVALRSAAIDSRKRKFVGPEYALHTSSIKEGVSSASEIRRHELEENLPWIKDIFEPLKGLALPSRRQDVVSRWRKAKTLDTLLSTSSSVPLPEKISETEPGSILLALQELGLCRMLDDGRVDFPDIVRVNAGMTRKGGVPVRR</sequence>
<accession>A0AAU7LSZ1</accession>
<reference evidence="1" key="1">
    <citation type="submission" date="2024-05" db="EMBL/GenBank/DDBJ databases">
        <authorList>
            <person name="Bunk B."/>
            <person name="Swiderski J."/>
            <person name="Sproer C."/>
            <person name="Thiel V."/>
        </authorList>
    </citation>
    <scope>NUCLEOTIDE SEQUENCE</scope>
    <source>
        <strain evidence="1">DSM 17735</strain>
    </source>
</reference>
<proteinExistence type="predicted"/>
<protein>
    <recommendedName>
        <fullName evidence="2">ATP-binding protein</fullName>
    </recommendedName>
</protein>
<dbReference type="AlphaFoldDB" id="A0AAU7LSZ1"/>
<gene>
    <name evidence="1" type="ORF">ABLV49_01620</name>
</gene>
<evidence type="ECO:0000313" key="1">
    <source>
        <dbReference type="EMBL" id="XBP70563.1"/>
    </source>
</evidence>
<dbReference type="RefSeq" id="WP_349279922.1">
    <property type="nucleotide sequence ID" value="NZ_CBCSCU010000008.1"/>
</dbReference>
<name>A0AAU7LSZ1_9BURK</name>